<name>A0ABU0UWH2_ACIBI</name>
<comment type="caution">
    <text evidence="1">The sequence shown here is derived from an EMBL/GenBank/DDBJ whole genome shotgun (WGS) entry which is preliminary data.</text>
</comment>
<keyword evidence="2" id="KW-1185">Reference proteome</keyword>
<organism evidence="1 2">
    <name type="scientific">Acinetobacter baylyi</name>
    <dbReference type="NCBI Taxonomy" id="202950"/>
    <lineage>
        <taxon>Bacteria</taxon>
        <taxon>Pseudomonadati</taxon>
        <taxon>Pseudomonadota</taxon>
        <taxon>Gammaproteobacteria</taxon>
        <taxon>Moraxellales</taxon>
        <taxon>Moraxellaceae</taxon>
        <taxon>Acinetobacter</taxon>
    </lineage>
</organism>
<gene>
    <name evidence="1" type="ORF">QE380_001820</name>
</gene>
<proteinExistence type="predicted"/>
<dbReference type="EMBL" id="JAUTBK010000002">
    <property type="protein sequence ID" value="MDQ1208897.1"/>
    <property type="molecule type" value="Genomic_DNA"/>
</dbReference>
<accession>A0ABU0UWH2</accession>
<reference evidence="1 2" key="1">
    <citation type="submission" date="2023-07" db="EMBL/GenBank/DDBJ databases">
        <title>Functional and genomic diversity of the sorghum phyllosphere microbiome.</title>
        <authorList>
            <person name="Shade A."/>
        </authorList>
    </citation>
    <scope>NUCLEOTIDE SEQUENCE [LARGE SCALE GENOMIC DNA]</scope>
    <source>
        <strain evidence="1 2">SORGH_AS_0887</strain>
    </source>
</reference>
<evidence type="ECO:0000313" key="2">
    <source>
        <dbReference type="Proteomes" id="UP001233360"/>
    </source>
</evidence>
<sequence>MAKMLSKLTELLNLDMCPAKTQKPASLQAFEMDR</sequence>
<dbReference type="Proteomes" id="UP001233360">
    <property type="component" value="Unassembled WGS sequence"/>
</dbReference>
<evidence type="ECO:0000313" key="1">
    <source>
        <dbReference type="EMBL" id="MDQ1208897.1"/>
    </source>
</evidence>
<protein>
    <submittedName>
        <fullName evidence="1">Uncharacterized protein</fullName>
    </submittedName>
</protein>